<protein>
    <submittedName>
        <fullName evidence="16">Protein shisa-9B</fullName>
    </submittedName>
</protein>
<evidence type="ECO:0000256" key="1">
    <source>
        <dbReference type="ARBA" id="ARBA00022475"/>
    </source>
</evidence>
<dbReference type="GO" id="GO:0014069">
    <property type="term" value="C:postsynaptic density"/>
    <property type="evidence" value="ECO:0007669"/>
    <property type="project" value="TreeGrafter"/>
</dbReference>
<accession>A0AAD5ATS8</accession>
<evidence type="ECO:0000256" key="13">
    <source>
        <dbReference type="SAM" id="MobiDB-lite"/>
    </source>
</evidence>
<keyword evidence="7" id="KW-0325">Glycoprotein</keyword>
<comment type="caution">
    <text evidence="16">The sequence shown here is derived from an EMBL/GenBank/DDBJ whole genome shotgun (WGS) entry which is preliminary data.</text>
</comment>
<gene>
    <name evidence="16" type="ORF">C0J50_17561</name>
</gene>
<evidence type="ECO:0000256" key="2">
    <source>
        <dbReference type="ARBA" id="ARBA00022692"/>
    </source>
</evidence>
<evidence type="ECO:0000256" key="7">
    <source>
        <dbReference type="ARBA" id="ARBA00023180"/>
    </source>
</evidence>
<feature type="transmembrane region" description="Helical" evidence="14">
    <location>
        <begin position="167"/>
        <end position="190"/>
    </location>
</feature>
<keyword evidence="1" id="KW-1003">Cell membrane</keyword>
<keyword evidence="3" id="KW-0732">Signal</keyword>
<feature type="region of interest" description="Disordered" evidence="13">
    <location>
        <begin position="62"/>
        <end position="85"/>
    </location>
</feature>
<evidence type="ECO:0000256" key="8">
    <source>
        <dbReference type="ARBA" id="ARBA00023257"/>
    </source>
</evidence>
<dbReference type="GO" id="GO:0032281">
    <property type="term" value="C:AMPA glutamate receptor complex"/>
    <property type="evidence" value="ECO:0007669"/>
    <property type="project" value="TreeGrafter"/>
</dbReference>
<dbReference type="GO" id="GO:0048172">
    <property type="term" value="P:regulation of short-term neuronal synaptic plasticity"/>
    <property type="evidence" value="ECO:0007669"/>
    <property type="project" value="TreeGrafter"/>
</dbReference>
<feature type="compositionally biased region" description="Basic and acidic residues" evidence="13">
    <location>
        <begin position="152"/>
        <end position="161"/>
    </location>
</feature>
<dbReference type="PANTHER" id="PTHR31774:SF1">
    <property type="entry name" value="PROTEIN SHISA-9"/>
    <property type="match status" value="1"/>
</dbReference>
<evidence type="ECO:0000256" key="10">
    <source>
        <dbReference type="ARBA" id="ARBA00029429"/>
    </source>
</evidence>
<evidence type="ECO:0000256" key="14">
    <source>
        <dbReference type="SAM" id="Phobius"/>
    </source>
</evidence>
<keyword evidence="5" id="KW-0770">Synapse</keyword>
<comment type="subcellular location">
    <subcellularLocation>
        <location evidence="10">Cell projection</location>
        <location evidence="10">Dendritic spine membrane</location>
        <topology evidence="10">Single-pass type I membrane protein</topology>
    </subcellularLocation>
</comment>
<dbReference type="EMBL" id="MU551610">
    <property type="protein sequence ID" value="KAI5622683.1"/>
    <property type="molecule type" value="Genomic_DNA"/>
</dbReference>
<dbReference type="InterPro" id="IPR053891">
    <property type="entry name" value="Shisa_N"/>
</dbReference>
<evidence type="ECO:0000313" key="17">
    <source>
        <dbReference type="Proteomes" id="UP001205998"/>
    </source>
</evidence>
<organism evidence="16 17">
    <name type="scientific">Silurus asotus</name>
    <name type="common">Amur catfish</name>
    <name type="synonym">Parasilurus asotus</name>
    <dbReference type="NCBI Taxonomy" id="30991"/>
    <lineage>
        <taxon>Eukaryota</taxon>
        <taxon>Metazoa</taxon>
        <taxon>Chordata</taxon>
        <taxon>Craniata</taxon>
        <taxon>Vertebrata</taxon>
        <taxon>Euteleostomi</taxon>
        <taxon>Actinopterygii</taxon>
        <taxon>Neopterygii</taxon>
        <taxon>Teleostei</taxon>
        <taxon>Ostariophysi</taxon>
        <taxon>Siluriformes</taxon>
        <taxon>Siluridae</taxon>
        <taxon>Silurus</taxon>
    </lineage>
</organism>
<comment type="similarity">
    <text evidence="12">Belongs to the shisa family. SHISA9 subfamily.</text>
</comment>
<feature type="domain" description="Shisa N-terminal" evidence="15">
    <location>
        <begin position="87"/>
        <end position="137"/>
    </location>
</feature>
<evidence type="ECO:0000256" key="3">
    <source>
        <dbReference type="ARBA" id="ARBA00022729"/>
    </source>
</evidence>
<evidence type="ECO:0000259" key="15">
    <source>
        <dbReference type="Pfam" id="PF13908"/>
    </source>
</evidence>
<evidence type="ECO:0000256" key="5">
    <source>
        <dbReference type="ARBA" id="ARBA00023018"/>
    </source>
</evidence>
<proteinExistence type="inferred from homology"/>
<evidence type="ECO:0000313" key="16">
    <source>
        <dbReference type="EMBL" id="KAI5622683.1"/>
    </source>
</evidence>
<comment type="function">
    <text evidence="11">Regulator of short-term neuronal synaptic plasticity in the dentate gyrus. Associates with AMPA receptors (ionotropic glutamate receptors) in synaptic spines and promotes AMPA receptor desensitization at excitatory synapses.</text>
</comment>
<feature type="region of interest" description="Disordered" evidence="13">
    <location>
        <begin position="136"/>
        <end position="161"/>
    </location>
</feature>
<evidence type="ECO:0000256" key="4">
    <source>
        <dbReference type="ARBA" id="ARBA00022989"/>
    </source>
</evidence>
<evidence type="ECO:0000256" key="12">
    <source>
        <dbReference type="ARBA" id="ARBA00038448"/>
    </source>
</evidence>
<keyword evidence="17" id="KW-1185">Reference proteome</keyword>
<evidence type="ECO:0000256" key="11">
    <source>
        <dbReference type="ARBA" id="ARBA00037492"/>
    </source>
</evidence>
<reference evidence="16" key="1">
    <citation type="submission" date="2018-07" db="EMBL/GenBank/DDBJ databases">
        <title>Comparative genomics of catfishes provides insights into carnivory and benthic adaptation.</title>
        <authorList>
            <person name="Zhang Y."/>
            <person name="Wang D."/>
            <person name="Peng Z."/>
            <person name="Zheng S."/>
            <person name="Shao F."/>
            <person name="Tao W."/>
        </authorList>
    </citation>
    <scope>NUCLEOTIDE SEQUENCE</scope>
    <source>
        <strain evidence="16">Chongqing</strain>
    </source>
</reference>
<dbReference type="Pfam" id="PF13908">
    <property type="entry name" value="Shisa_N"/>
    <property type="match status" value="1"/>
</dbReference>
<dbReference type="GO" id="GO:0032591">
    <property type="term" value="C:dendritic spine membrane"/>
    <property type="evidence" value="ECO:0007669"/>
    <property type="project" value="UniProtKB-SubCell"/>
</dbReference>
<evidence type="ECO:0000256" key="9">
    <source>
        <dbReference type="ARBA" id="ARBA00023273"/>
    </source>
</evidence>
<dbReference type="GO" id="GO:0045211">
    <property type="term" value="C:postsynaptic membrane"/>
    <property type="evidence" value="ECO:0007669"/>
    <property type="project" value="TreeGrafter"/>
</dbReference>
<dbReference type="InterPro" id="IPR026910">
    <property type="entry name" value="Shisa"/>
</dbReference>
<evidence type="ECO:0000256" key="6">
    <source>
        <dbReference type="ARBA" id="ARBA00023136"/>
    </source>
</evidence>
<dbReference type="PANTHER" id="PTHR31774">
    <property type="entry name" value="PROTEIN SHISA-9-RELATED"/>
    <property type="match status" value="1"/>
</dbReference>
<keyword evidence="9" id="KW-0966">Cell projection</keyword>
<dbReference type="AlphaFoldDB" id="A0AAD5ATS8"/>
<name>A0AAD5ATS8_SILAS</name>
<keyword evidence="4 14" id="KW-1133">Transmembrane helix</keyword>
<keyword evidence="8" id="KW-0628">Postsynaptic cell membrane</keyword>
<sequence length="425" mass="47195">MRRELFVLSEAATTKEGGENKKKKNTAAERARRMRSTDLLLAYFLVKVAACDVASESTRQVGSVAVSGSNESRDDESGLPEPPHTEDKCRGYYDVMGQWDPPFVCRTGSYLYCCGTCGFRFCCEFKESRLDQRACTNDGTPPWSITGRPPPKKNDPAHDPTRDKTNLIVYVICGVVAIMALVGIFTKLGLEKAHRPHRENMSRALAQVMRQTGGEEREESLAVHGQPYETLQARTTGNNLQSNQINNVGPGPVSPYPTLGTPMSPYATLGQISHTYEQPQPVKELNKYASLKAVAEKANENFYTNRRHGSDLTTKGTLPLHPVQLEPEPTNPYSPEMPCQKQNGHKAKSMKVTCSHPLPYGSNTISTPGMLRSREASEVLGRRHTYGPKKQSTLLEQVNELTSHSQHYLPPHPYYISNSKTEVTV</sequence>
<keyword evidence="6 14" id="KW-0472">Membrane</keyword>
<dbReference type="Proteomes" id="UP001205998">
    <property type="component" value="Unassembled WGS sequence"/>
</dbReference>
<keyword evidence="2 14" id="KW-0812">Transmembrane</keyword>